<accession>A0A941FA87</accession>
<evidence type="ECO:0000313" key="4">
    <source>
        <dbReference type="Proteomes" id="UP000682308"/>
    </source>
</evidence>
<feature type="region of interest" description="Disordered" evidence="1">
    <location>
        <begin position="103"/>
        <end position="123"/>
    </location>
</feature>
<dbReference type="Proteomes" id="UP000682308">
    <property type="component" value="Unassembled WGS sequence"/>
</dbReference>
<name>A0A941FA87_9ACTN</name>
<organism evidence="3 4">
    <name type="scientific">Streptomyces tuirus</name>
    <dbReference type="NCBI Taxonomy" id="68278"/>
    <lineage>
        <taxon>Bacteria</taxon>
        <taxon>Bacillati</taxon>
        <taxon>Actinomycetota</taxon>
        <taxon>Actinomycetes</taxon>
        <taxon>Kitasatosporales</taxon>
        <taxon>Streptomycetaceae</taxon>
        <taxon>Streptomyces</taxon>
    </lineage>
</organism>
<evidence type="ECO:0000313" key="3">
    <source>
        <dbReference type="EMBL" id="MBR8639950.1"/>
    </source>
</evidence>
<comment type="caution">
    <text evidence="3">The sequence shown here is derived from an EMBL/GenBank/DDBJ whole genome shotgun (WGS) entry which is preliminary data.</text>
</comment>
<dbReference type="InterPro" id="IPR021401">
    <property type="entry name" value="DUF3040"/>
</dbReference>
<keyword evidence="2" id="KW-0812">Transmembrane</keyword>
<reference evidence="3 4" key="1">
    <citation type="submission" date="2021-04" db="EMBL/GenBank/DDBJ databases">
        <title>Characterization of the biosynthetic gene cluster of new lipopeptides with antitumor activity in the genome of the marine Streptomyces PHM034.</title>
        <authorList>
            <person name="Ceniceros A."/>
            <person name="Canedo L."/>
            <person name="Mendez C."/>
            <person name="Olano C."/>
            <person name="Schleissner C."/>
            <person name="Cuevas C."/>
            <person name="De La Calle F."/>
            <person name="Salas J.A."/>
        </authorList>
    </citation>
    <scope>NUCLEOTIDE SEQUENCE [LARGE SCALE GENOMIC DNA]</scope>
    <source>
        <strain evidence="3 4">PHM034</strain>
    </source>
</reference>
<dbReference type="EMBL" id="JAGTPG010000002">
    <property type="protein sequence ID" value="MBR8639950.1"/>
    <property type="molecule type" value="Genomic_DNA"/>
</dbReference>
<dbReference type="Pfam" id="PF11239">
    <property type="entry name" value="DUF3040"/>
    <property type="match status" value="1"/>
</dbReference>
<keyword evidence="2" id="KW-0472">Membrane</keyword>
<keyword evidence="2" id="KW-1133">Transmembrane helix</keyword>
<evidence type="ECO:0000256" key="2">
    <source>
        <dbReference type="SAM" id="Phobius"/>
    </source>
</evidence>
<sequence>MAHFDERLLKDLEEQVRRSDPRFAQALGSGRPRRPREYRTGPAWLVLSASSAMLVAGMVLPNGLLIAAAFVVAGVAGHLFDPHRGHASGRPNRRLTGFGFLPGARYSAPAGPSPPDRTDRAHA</sequence>
<evidence type="ECO:0000256" key="1">
    <source>
        <dbReference type="SAM" id="MobiDB-lite"/>
    </source>
</evidence>
<protein>
    <submittedName>
        <fullName evidence="3">DUF3040 domain-containing protein</fullName>
    </submittedName>
</protein>
<dbReference type="AlphaFoldDB" id="A0A941FA87"/>
<feature type="transmembrane region" description="Helical" evidence="2">
    <location>
        <begin position="64"/>
        <end position="80"/>
    </location>
</feature>
<keyword evidence="4" id="KW-1185">Reference proteome</keyword>
<proteinExistence type="predicted"/>
<gene>
    <name evidence="3" type="ORF">KEF29_13195</name>
</gene>